<feature type="compositionally biased region" description="Basic and acidic residues" evidence="1">
    <location>
        <begin position="11"/>
        <end position="39"/>
    </location>
</feature>
<gene>
    <name evidence="2" type="ORF">MICPUN_61217</name>
</gene>
<name>C1EBX2_MICCC</name>
<dbReference type="InParanoid" id="C1EBX2"/>
<dbReference type="RefSeq" id="XP_002504233.1">
    <property type="nucleotide sequence ID" value="XM_002504187.1"/>
</dbReference>
<dbReference type="Proteomes" id="UP000002009">
    <property type="component" value="Chromosome 9"/>
</dbReference>
<evidence type="ECO:0000313" key="3">
    <source>
        <dbReference type="Proteomes" id="UP000002009"/>
    </source>
</evidence>
<reference evidence="2 3" key="1">
    <citation type="journal article" date="2009" name="Science">
        <title>Green evolution and dynamic adaptations revealed by genomes of the marine picoeukaryotes Micromonas.</title>
        <authorList>
            <person name="Worden A.Z."/>
            <person name="Lee J.H."/>
            <person name="Mock T."/>
            <person name="Rouze P."/>
            <person name="Simmons M.P."/>
            <person name="Aerts A.L."/>
            <person name="Allen A.E."/>
            <person name="Cuvelier M.L."/>
            <person name="Derelle E."/>
            <person name="Everett M.V."/>
            <person name="Foulon E."/>
            <person name="Grimwood J."/>
            <person name="Gundlach H."/>
            <person name="Henrissat B."/>
            <person name="Napoli C."/>
            <person name="McDonald S.M."/>
            <person name="Parker M.S."/>
            <person name="Rombauts S."/>
            <person name="Salamov A."/>
            <person name="Von Dassow P."/>
            <person name="Badger J.H."/>
            <person name="Coutinho P.M."/>
            <person name="Demir E."/>
            <person name="Dubchak I."/>
            <person name="Gentemann C."/>
            <person name="Eikrem W."/>
            <person name="Gready J.E."/>
            <person name="John U."/>
            <person name="Lanier W."/>
            <person name="Lindquist E.A."/>
            <person name="Lucas S."/>
            <person name="Mayer K.F."/>
            <person name="Moreau H."/>
            <person name="Not F."/>
            <person name="Otillar R."/>
            <person name="Panaud O."/>
            <person name="Pangilinan J."/>
            <person name="Paulsen I."/>
            <person name="Piegu B."/>
            <person name="Poliakov A."/>
            <person name="Robbens S."/>
            <person name="Schmutz J."/>
            <person name="Toulza E."/>
            <person name="Wyss T."/>
            <person name="Zelensky A."/>
            <person name="Zhou K."/>
            <person name="Armbrust E.V."/>
            <person name="Bhattacharya D."/>
            <person name="Goodenough U.W."/>
            <person name="Van de Peer Y."/>
            <person name="Grigoriev I.V."/>
        </authorList>
    </citation>
    <scope>NUCLEOTIDE SEQUENCE [LARGE SCALE GENOMIC DNA]</scope>
    <source>
        <strain evidence="3">RCC299 / NOUM17</strain>
    </source>
</reference>
<proteinExistence type="predicted"/>
<keyword evidence="3" id="KW-1185">Reference proteome</keyword>
<organism evidence="2 3">
    <name type="scientific">Micromonas commoda (strain RCC299 / NOUM17 / CCMP2709)</name>
    <name type="common">Picoplanktonic green alga</name>
    <dbReference type="NCBI Taxonomy" id="296587"/>
    <lineage>
        <taxon>Eukaryota</taxon>
        <taxon>Viridiplantae</taxon>
        <taxon>Chlorophyta</taxon>
        <taxon>Mamiellophyceae</taxon>
        <taxon>Mamiellales</taxon>
        <taxon>Mamiellaceae</taxon>
        <taxon>Micromonas</taxon>
    </lineage>
</organism>
<evidence type="ECO:0000256" key="1">
    <source>
        <dbReference type="SAM" id="MobiDB-lite"/>
    </source>
</evidence>
<protein>
    <submittedName>
        <fullName evidence="2">Uncharacterized protein</fullName>
    </submittedName>
</protein>
<feature type="region of interest" description="Disordered" evidence="1">
    <location>
        <begin position="135"/>
        <end position="157"/>
    </location>
</feature>
<dbReference type="AlphaFoldDB" id="C1EBX2"/>
<dbReference type="GeneID" id="8246400"/>
<feature type="region of interest" description="Disordered" evidence="1">
    <location>
        <begin position="1"/>
        <end position="103"/>
    </location>
</feature>
<evidence type="ECO:0000313" key="2">
    <source>
        <dbReference type="EMBL" id="ACO65491.1"/>
    </source>
</evidence>
<accession>C1EBX2</accession>
<dbReference type="EMBL" id="CP001329">
    <property type="protein sequence ID" value="ACO65491.1"/>
    <property type="molecule type" value="Genomic_DNA"/>
</dbReference>
<sequence length="206" mass="21955">MEPSSSGSLVRDMRAAMRSTHDRGSRIDAALRAKEEAASRSDAAYAGGTEPHSASGGDDVDSMLSRPAPTPPRAPPTQDGRRRPRPGAAPPTQPPTTYAERVERERAAALEDAELRRVALQARGVDLFVPAVRPGREPTVRNTRGGESLRPTVRGGVGVDETTAAAIERGARELSARRRGAKGAAETGTWHDKFLARYGLDKTAGR</sequence>
<dbReference type="KEGG" id="mis:MICPUN_61217"/>